<dbReference type="EMBL" id="JAKKSL010000007">
    <property type="protein sequence ID" value="MCI2286061.1"/>
    <property type="molecule type" value="Genomic_DNA"/>
</dbReference>
<gene>
    <name evidence="2" type="ORF">L3081_24885</name>
</gene>
<keyword evidence="1" id="KW-0472">Membrane</keyword>
<proteinExistence type="predicted"/>
<evidence type="ECO:0000313" key="2">
    <source>
        <dbReference type="EMBL" id="MCI2286061.1"/>
    </source>
</evidence>
<keyword evidence="3" id="KW-1185">Reference proteome</keyword>
<reference evidence="2" key="1">
    <citation type="submission" date="2022-01" db="EMBL/GenBank/DDBJ databases">
        <title>Colwellia maritima, isolated from seawater.</title>
        <authorList>
            <person name="Kristyanto S."/>
            <person name="Jung J."/>
            <person name="Jeon C.O."/>
        </authorList>
    </citation>
    <scope>NUCLEOTIDE SEQUENCE</scope>
    <source>
        <strain evidence="2">MSW7</strain>
    </source>
</reference>
<name>A0ABS9X9A5_9GAMM</name>
<organism evidence="2 3">
    <name type="scientific">Colwellia maritima</name>
    <dbReference type="NCBI Taxonomy" id="2912588"/>
    <lineage>
        <taxon>Bacteria</taxon>
        <taxon>Pseudomonadati</taxon>
        <taxon>Pseudomonadota</taxon>
        <taxon>Gammaproteobacteria</taxon>
        <taxon>Alteromonadales</taxon>
        <taxon>Colwelliaceae</taxon>
        <taxon>Colwellia</taxon>
    </lineage>
</organism>
<feature type="transmembrane region" description="Helical" evidence="1">
    <location>
        <begin position="56"/>
        <end position="74"/>
    </location>
</feature>
<accession>A0ABS9X9A5</accession>
<evidence type="ECO:0000313" key="3">
    <source>
        <dbReference type="Proteomes" id="UP001139646"/>
    </source>
</evidence>
<feature type="transmembrane region" description="Helical" evidence="1">
    <location>
        <begin position="18"/>
        <end position="36"/>
    </location>
</feature>
<sequence length="106" mass="11089">MSFLPKIKAALNIKTVKTLLLISIATLFGINMAILGSGGEAFLPIYSEIEGWLDGVPGKIVAILAFGAAMVNVLKQNYLAALGAFVGCMLMANAVSIINFFLGLGI</sequence>
<evidence type="ECO:0000256" key="1">
    <source>
        <dbReference type="SAM" id="Phobius"/>
    </source>
</evidence>
<dbReference type="Proteomes" id="UP001139646">
    <property type="component" value="Unassembled WGS sequence"/>
</dbReference>
<keyword evidence="1" id="KW-0812">Transmembrane</keyword>
<protein>
    <recommendedName>
        <fullName evidence="4">Pili assembly chaperone</fullName>
    </recommendedName>
</protein>
<evidence type="ECO:0008006" key="4">
    <source>
        <dbReference type="Google" id="ProtNLM"/>
    </source>
</evidence>
<feature type="transmembrane region" description="Helical" evidence="1">
    <location>
        <begin position="81"/>
        <end position="102"/>
    </location>
</feature>
<keyword evidence="1" id="KW-1133">Transmembrane helix</keyword>
<dbReference type="RefSeq" id="WP_242289225.1">
    <property type="nucleotide sequence ID" value="NZ_JAKKSL010000007.1"/>
</dbReference>
<comment type="caution">
    <text evidence="2">The sequence shown here is derived from an EMBL/GenBank/DDBJ whole genome shotgun (WGS) entry which is preliminary data.</text>
</comment>